<evidence type="ECO:0000313" key="2">
    <source>
        <dbReference type="Proteomes" id="UP001500556"/>
    </source>
</evidence>
<comment type="caution">
    <text evidence="1">The sequence shown here is derived from an EMBL/GenBank/DDBJ whole genome shotgun (WGS) entry which is preliminary data.</text>
</comment>
<dbReference type="RefSeq" id="WP_345502028.1">
    <property type="nucleotide sequence ID" value="NZ_BAABLO010000004.1"/>
</dbReference>
<accession>A0ABP8XY15</accession>
<dbReference type="Proteomes" id="UP001500556">
    <property type="component" value="Unassembled WGS sequence"/>
</dbReference>
<gene>
    <name evidence="1" type="ORF">GCM10025782_13430</name>
</gene>
<proteinExistence type="predicted"/>
<dbReference type="EMBL" id="BAABLO010000004">
    <property type="protein sequence ID" value="GAA4717654.1"/>
    <property type="molecule type" value="Genomic_DNA"/>
</dbReference>
<name>A0ABP8XY15_9MICO</name>
<protein>
    <submittedName>
        <fullName evidence="1">Uncharacterized protein</fullName>
    </submittedName>
</protein>
<keyword evidence="2" id="KW-1185">Reference proteome</keyword>
<organism evidence="1 2">
    <name type="scientific">Pedococcus ginsenosidimutans</name>
    <dbReference type="NCBI Taxonomy" id="490570"/>
    <lineage>
        <taxon>Bacteria</taxon>
        <taxon>Bacillati</taxon>
        <taxon>Actinomycetota</taxon>
        <taxon>Actinomycetes</taxon>
        <taxon>Micrococcales</taxon>
        <taxon>Intrasporangiaceae</taxon>
        <taxon>Pedococcus</taxon>
    </lineage>
</organism>
<reference evidence="2" key="1">
    <citation type="journal article" date="2019" name="Int. J. Syst. Evol. Microbiol.">
        <title>The Global Catalogue of Microorganisms (GCM) 10K type strain sequencing project: providing services to taxonomists for standard genome sequencing and annotation.</title>
        <authorList>
            <consortium name="The Broad Institute Genomics Platform"/>
            <consortium name="The Broad Institute Genome Sequencing Center for Infectious Disease"/>
            <person name="Wu L."/>
            <person name="Ma J."/>
        </authorList>
    </citation>
    <scope>NUCLEOTIDE SEQUENCE [LARGE SCALE GENOMIC DNA]</scope>
    <source>
        <strain evidence="2">JCM 18961</strain>
    </source>
</reference>
<evidence type="ECO:0000313" key="1">
    <source>
        <dbReference type="EMBL" id="GAA4717654.1"/>
    </source>
</evidence>
<sequence length="93" mass="10161">MTTTDTRRPVTAHAALAPDEQAWLQELLDRLPASCLPGTYDDLAAALLRQHAPSHLLWHLSVLPRARRFETTEELLTHLGEATGSATAVPVPT</sequence>